<dbReference type="SUPFAM" id="SSF46565">
    <property type="entry name" value="Chaperone J-domain"/>
    <property type="match status" value="1"/>
</dbReference>
<dbReference type="GO" id="GO:0005783">
    <property type="term" value="C:endoplasmic reticulum"/>
    <property type="evidence" value="ECO:0007669"/>
    <property type="project" value="UniProtKB-ARBA"/>
</dbReference>
<dbReference type="AlphaFoldDB" id="A0A0K9PAA0"/>
<dbReference type="CDD" id="cd06257">
    <property type="entry name" value="DnaJ"/>
    <property type="match status" value="1"/>
</dbReference>
<evidence type="ECO:0000259" key="3">
    <source>
        <dbReference type="PROSITE" id="PS50076"/>
    </source>
</evidence>
<feature type="compositionally biased region" description="Basic residues" evidence="1">
    <location>
        <begin position="678"/>
        <end position="687"/>
    </location>
</feature>
<feature type="region of interest" description="Disordered" evidence="1">
    <location>
        <begin position="659"/>
        <end position="687"/>
    </location>
</feature>
<comment type="caution">
    <text evidence="4">The sequence shown here is derived from an EMBL/GenBank/DDBJ whole genome shotgun (WGS) entry which is preliminary data.</text>
</comment>
<dbReference type="Proteomes" id="UP000036987">
    <property type="component" value="Unassembled WGS sequence"/>
</dbReference>
<dbReference type="EMBL" id="LFYR01000999">
    <property type="protein sequence ID" value="KMZ65906.1"/>
    <property type="molecule type" value="Genomic_DNA"/>
</dbReference>
<evidence type="ECO:0000313" key="5">
    <source>
        <dbReference type="Proteomes" id="UP000036987"/>
    </source>
</evidence>
<dbReference type="PROSITE" id="PS00636">
    <property type="entry name" value="DNAJ_1"/>
    <property type="match status" value="1"/>
</dbReference>
<reference evidence="5" key="1">
    <citation type="journal article" date="2016" name="Nature">
        <title>The genome of the seagrass Zostera marina reveals angiosperm adaptation to the sea.</title>
        <authorList>
            <person name="Olsen J.L."/>
            <person name="Rouze P."/>
            <person name="Verhelst B."/>
            <person name="Lin Y.-C."/>
            <person name="Bayer T."/>
            <person name="Collen J."/>
            <person name="Dattolo E."/>
            <person name="De Paoli E."/>
            <person name="Dittami S."/>
            <person name="Maumus F."/>
            <person name="Michel G."/>
            <person name="Kersting A."/>
            <person name="Lauritano C."/>
            <person name="Lohaus R."/>
            <person name="Toepel M."/>
            <person name="Tonon T."/>
            <person name="Vanneste K."/>
            <person name="Amirebrahimi M."/>
            <person name="Brakel J."/>
            <person name="Bostroem C."/>
            <person name="Chovatia M."/>
            <person name="Grimwood J."/>
            <person name="Jenkins J.W."/>
            <person name="Jueterbock A."/>
            <person name="Mraz A."/>
            <person name="Stam W.T."/>
            <person name="Tice H."/>
            <person name="Bornberg-Bauer E."/>
            <person name="Green P.J."/>
            <person name="Pearson G.A."/>
            <person name="Procaccini G."/>
            <person name="Duarte C.M."/>
            <person name="Schmutz J."/>
            <person name="Reusch T.B.H."/>
            <person name="Van de Peer Y."/>
        </authorList>
    </citation>
    <scope>NUCLEOTIDE SEQUENCE [LARGE SCALE GENOMIC DNA]</scope>
    <source>
        <strain evidence="5">cv. Finnish</strain>
    </source>
</reference>
<keyword evidence="2" id="KW-0812">Transmembrane</keyword>
<sequence length="687" mass="77240">MARKGRNDHKYSGSIGASSSDIRENYEGRMGGVFEKEGMPSNIFHGKSLSSNGKKSKKNKSAANGKKHTENERKYGSHKKSVANNFHFQKKTEDLFENDGNTEKSSSGTNGSIENISDTTHGFFDVLTCKNIRGSSLHVLKAFNVWAEKHKMQVNTLTTVIHDAHAYVCVRIKIVYPILRAWILHIGKIMFLLSILWLDCSFRSINSLIHLGTTSFIAVIWCSIFSLLSMIGITKMLIIMVTVSIVAVFVGLGLAVIISIFTATVILWIYGSFWTTGIIAASGGALLAWRHERFGLLLTTVYSAYCAKSYMGWFGLLLGLNLSFISSDILIYILKNYANDEKFNVYPEQEAKSQSGTSNFFSGTTPHGEDAFNSSFARSTHCASGSPSTSGSETEMTSENEVARLLTCNDHYSALGFGRYENIDISSLKREYRKKAMLVHPDKNMGNEKAAEAFKKIQNAYEVLLDSLKRKTYDDELRREEIMNYFRRFKSVSPKNFKHGVFGHHNREDEGLHGESRRIACKKCNDFHVWLCTNRPKSQARRCQDCKDFHQAKDGDGWVEQSIQPVMFGLMHKMDSSRAYVCAESRIYDVTEWFICQGMRCPVNTHKPSFNVNTSLASKYNAKGASSSNGGMPVPDKDDGMTEELFEWLQEAMQSGTFTANNMQRECSSTRTTPKNNSSKKKRKGKK</sequence>
<dbReference type="InterPro" id="IPR001623">
    <property type="entry name" value="DnaJ_domain"/>
</dbReference>
<gene>
    <name evidence="4" type="ORF">ZOSMA_306G00110</name>
</gene>
<evidence type="ECO:0000256" key="1">
    <source>
        <dbReference type="SAM" id="MobiDB-lite"/>
    </source>
</evidence>
<protein>
    <submittedName>
        <fullName evidence="4">Chaperone protein dnaJ</fullName>
    </submittedName>
</protein>
<feature type="compositionally biased region" description="Low complexity" evidence="1">
    <location>
        <begin position="384"/>
        <end position="397"/>
    </location>
</feature>
<feature type="region of interest" description="Disordered" evidence="1">
    <location>
        <begin position="378"/>
        <end position="397"/>
    </location>
</feature>
<dbReference type="InterPro" id="IPR032843">
    <property type="entry name" value="Jiv"/>
</dbReference>
<dbReference type="PROSITE" id="PS50076">
    <property type="entry name" value="DNAJ_2"/>
    <property type="match status" value="1"/>
</dbReference>
<feature type="domain" description="J" evidence="3">
    <location>
        <begin position="410"/>
        <end position="477"/>
    </location>
</feature>
<name>A0A0K9PAA0_ZOSMR</name>
<dbReference type="InterPro" id="IPR036869">
    <property type="entry name" value="J_dom_sf"/>
</dbReference>
<dbReference type="SMART" id="SM00271">
    <property type="entry name" value="DnaJ"/>
    <property type="match status" value="1"/>
</dbReference>
<dbReference type="Pfam" id="PF00226">
    <property type="entry name" value="DnaJ"/>
    <property type="match status" value="1"/>
</dbReference>
<evidence type="ECO:0000256" key="2">
    <source>
        <dbReference type="SAM" id="Phobius"/>
    </source>
</evidence>
<dbReference type="Gene3D" id="1.10.287.110">
    <property type="entry name" value="DnaJ domain"/>
    <property type="match status" value="1"/>
</dbReference>
<dbReference type="PANTHER" id="PTHR45270">
    <property type="entry name" value="OS03G0832900 PROTEIN"/>
    <property type="match status" value="1"/>
</dbReference>
<feature type="transmembrane region" description="Helical" evidence="2">
    <location>
        <begin position="181"/>
        <end position="198"/>
    </location>
</feature>
<keyword evidence="2" id="KW-0472">Membrane</keyword>
<keyword evidence="2" id="KW-1133">Transmembrane helix</keyword>
<feature type="region of interest" description="Disordered" evidence="1">
    <location>
        <begin position="1"/>
        <end position="113"/>
    </location>
</feature>
<dbReference type="OMA" id="ICQGMKC"/>
<keyword evidence="5" id="KW-1185">Reference proteome</keyword>
<dbReference type="PRINTS" id="PR00625">
    <property type="entry name" value="JDOMAIN"/>
</dbReference>
<dbReference type="PANTHER" id="PTHR45270:SF4">
    <property type="entry name" value="CHAPERONE DNAJ-DOMAIN SUPERFAMILY PROTEIN"/>
    <property type="match status" value="1"/>
</dbReference>
<proteinExistence type="predicted"/>
<feature type="transmembrane region" description="Helical" evidence="2">
    <location>
        <begin position="267"/>
        <end position="289"/>
    </location>
</feature>
<feature type="compositionally biased region" description="Polar residues" evidence="1">
    <location>
        <begin position="103"/>
        <end position="113"/>
    </location>
</feature>
<dbReference type="OrthoDB" id="1507364at2759"/>
<evidence type="ECO:0000313" key="4">
    <source>
        <dbReference type="EMBL" id="KMZ65906.1"/>
    </source>
</evidence>
<feature type="transmembrane region" description="Helical" evidence="2">
    <location>
        <begin position="237"/>
        <end position="261"/>
    </location>
</feature>
<dbReference type="Pfam" id="PF14901">
    <property type="entry name" value="Jiv90"/>
    <property type="match status" value="1"/>
</dbReference>
<accession>A0A0K9PAA0</accession>
<organism evidence="4 5">
    <name type="scientific">Zostera marina</name>
    <name type="common">Eelgrass</name>
    <dbReference type="NCBI Taxonomy" id="29655"/>
    <lineage>
        <taxon>Eukaryota</taxon>
        <taxon>Viridiplantae</taxon>
        <taxon>Streptophyta</taxon>
        <taxon>Embryophyta</taxon>
        <taxon>Tracheophyta</taxon>
        <taxon>Spermatophyta</taxon>
        <taxon>Magnoliopsida</taxon>
        <taxon>Liliopsida</taxon>
        <taxon>Zosteraceae</taxon>
        <taxon>Zostera</taxon>
    </lineage>
</organism>
<dbReference type="InterPro" id="IPR018253">
    <property type="entry name" value="DnaJ_domain_CS"/>
</dbReference>
<feature type="transmembrane region" description="Helical" evidence="2">
    <location>
        <begin position="210"/>
        <end position="230"/>
    </location>
</feature>